<keyword evidence="1" id="KW-1133">Transmembrane helix</keyword>
<protein>
    <submittedName>
        <fullName evidence="2">Uncharacterized protein</fullName>
    </submittedName>
</protein>
<dbReference type="EMBL" id="AP018248">
    <property type="protein sequence ID" value="BAY97872.1"/>
    <property type="molecule type" value="Genomic_DNA"/>
</dbReference>
<accession>A0A1Z4MWL3</accession>
<keyword evidence="3" id="KW-1185">Reference proteome</keyword>
<evidence type="ECO:0000313" key="2">
    <source>
        <dbReference type="EMBL" id="BAY97872.1"/>
    </source>
</evidence>
<dbReference type="Proteomes" id="UP000218785">
    <property type="component" value="Chromosome"/>
</dbReference>
<keyword evidence="1" id="KW-0472">Membrane</keyword>
<dbReference type="NCBIfam" id="NF038301">
    <property type="entry name" value="EPS_HpsA"/>
    <property type="match status" value="1"/>
</dbReference>
<gene>
    <name evidence="2" type="ORF">NIES37_18200</name>
</gene>
<dbReference type="InterPro" id="IPR049774">
    <property type="entry name" value="EPS_HpsA-like"/>
</dbReference>
<proteinExistence type="predicted"/>
<feature type="transmembrane region" description="Helical" evidence="1">
    <location>
        <begin position="51"/>
        <end position="72"/>
    </location>
</feature>
<dbReference type="KEGG" id="ttq:NIES37_18200"/>
<organism evidence="2 3">
    <name type="scientific">Tolypothrix tenuis PCC 7101</name>
    <dbReference type="NCBI Taxonomy" id="231146"/>
    <lineage>
        <taxon>Bacteria</taxon>
        <taxon>Bacillati</taxon>
        <taxon>Cyanobacteriota</taxon>
        <taxon>Cyanophyceae</taxon>
        <taxon>Nostocales</taxon>
        <taxon>Tolypothrichaceae</taxon>
        <taxon>Tolypothrix</taxon>
    </lineage>
</organism>
<name>A0A1Z4MWL3_9CYAN</name>
<keyword evidence="1" id="KW-0812">Transmembrane</keyword>
<dbReference type="RefSeq" id="WP_096574880.1">
    <property type="nucleotide sequence ID" value="NZ_CAWNJS010000001.1"/>
</dbReference>
<evidence type="ECO:0000313" key="3">
    <source>
        <dbReference type="Proteomes" id="UP000218785"/>
    </source>
</evidence>
<evidence type="ECO:0000256" key="1">
    <source>
        <dbReference type="SAM" id="Phobius"/>
    </source>
</evidence>
<reference evidence="2 3" key="1">
    <citation type="submission" date="2017-06" db="EMBL/GenBank/DDBJ databases">
        <title>Genome sequencing of cyanobaciteial culture collection at National Institute for Environmental Studies (NIES).</title>
        <authorList>
            <person name="Hirose Y."/>
            <person name="Shimura Y."/>
            <person name="Fujisawa T."/>
            <person name="Nakamura Y."/>
            <person name="Kawachi M."/>
        </authorList>
    </citation>
    <scope>NUCLEOTIDE SEQUENCE [LARGE SCALE GENOMIC DNA]</scope>
    <source>
        <strain evidence="2 3">NIES-37</strain>
    </source>
</reference>
<sequence length="1514" mass="165234">MSSKRHLFKATQKLFKQFFKHSVSALKKRIVWLLRTIFHTRKRRGAVNAGFVLPTVAMVALVVVLLTTAILFRSFERSKNASNVRVNEAVLNAAAPAIDRAKSKLNKLLTDGRLPRATPTDAALQGAFNTYINEYTLGDETQLKLTLSTSEKAKRTETDEKNKELKSAWMYPVDTDNNGLFDSYTLYGIYYTNPPLNNGTYKYARNPLEARTTPMVIAGVGDACKDTNGTSATLVGNSGWFKIGSKLKKAFFVYTASVPITNSGTLPTGYERYKGNKGFSAIEYQQERVQLPLVNNAVVYEDDLAITPGNAFRLNGRIITNSNLLARARNTSDRSVALFQISSPDSCFYEADNAKIIVAGNLGSGTFIANSTNTDDGPLIHLFNGKGVDPTSGNNPNITGSNIKAQVSVTETSPNIAYNSLAYAQRINLLVDAQMGNAITTDPQEIKQGITDKKTKLGLASPSTYTQSDPIRRQQIELYFKRRTRRVPNAEVSFGSDALGSYTTANVLQTLDGSGNSNPEVLRPPNAWIYPYATSDGTSKSSGGVTYSNLTLNTASSKLLPGATEPTKLEKERQGREQYVGDRISVGNNLPELWWNGSKFVGPNKEDTQNLSSTYWNDPDESTTSNIRTRRSQIQQLADLGSIERDGEWELAAAQVPSTPQEAVGGLRVITGAGIYLPKDYTPAGKAGDTNFAIAGAKTEILKTWSDMMPVPSATYLSTTKTFQPYLFYDPLLTYTLPKPAEFQPYLKMRATAVYHYKDDPTNYSATSPTPIACVSSYYDPTNSTTAQNITTFAGKTLPTPTNASGLSNNGVVYDAPSKSVSDYQSVLDYQALLKYSNGRWVNEPLKNALAKTAANRTISDKSAIDSAICALQILDGTLSVQATPKVPHGAIKEITFVDGRQVRAIDATTGSGNYDLAVKDRQPLEIRATVLDLNLLRGKTVGSAGQGSAQEYLLPNSGIIYATRDGALIDTSDTSPTISPVDFKLDPTRRPNGIMLVNGSELVRQNNYRDAEKGLILASNLPVYIKGNFNLHTQQEFTTALTSNWSNFYTRTKANLNPNFACRPNDPRLPNCTTGDKWRPAAVLSDAVTLLSGNFREGFRNEGDFDYNDNSGGSDYTAARTASKLGINAYAPEAQWFDSNTGFPKDFDTSTTGVQGSSYVTNFVTPIVRRIQVGEYATESCVAANVANCNTDPTQWKISTSNSLNGQGNNNWKATGNSDGIIGQPINSLKTGSLGAEPTNTYAGFPRRISFARNGDGSLKLQDGLPIYYGINDQGKLAEFPVSTLSTNKPRLAVDSSGNKVIIPWYKPKADGTYEPVLQINTPFDTDTDTSQQDTLGIVGSNNKHENWLQVALPSTGTTFNVIIASGDTPARSTEDNGGLHNFPRFLENWNPTGTAGDAYPTIITGSFMQMKRSAYANAPFLPTFTNYAYAIENSSGRLPFYMPPTRQWGYDVALLSQSPDLFAQKLVRIPDDAPDEYVREVGRDDNWVKNLLCAKKADDNYAVDADQRPSCS</sequence>